<feature type="region of interest" description="Disordered" evidence="8">
    <location>
        <begin position="14"/>
        <end position="41"/>
    </location>
</feature>
<dbReference type="GO" id="GO:0006612">
    <property type="term" value="P:protein targeting to membrane"/>
    <property type="evidence" value="ECO:0007669"/>
    <property type="project" value="TreeGrafter"/>
</dbReference>
<dbReference type="Proteomes" id="UP000694843">
    <property type="component" value="Unplaced"/>
</dbReference>
<feature type="compositionally biased region" description="Basic and acidic residues" evidence="8">
    <location>
        <begin position="520"/>
        <end position="541"/>
    </location>
</feature>
<comment type="subcellular location">
    <subcellularLocation>
        <location evidence="1">Membrane</location>
        <topology evidence="1">Single-pass membrane protein</topology>
    </subcellularLocation>
</comment>
<dbReference type="OrthoDB" id="8121437at2759"/>
<dbReference type="GO" id="GO:0031849">
    <property type="term" value="F:olfactory receptor binding"/>
    <property type="evidence" value="ECO:0007669"/>
    <property type="project" value="TreeGrafter"/>
</dbReference>
<evidence type="ECO:0000256" key="4">
    <source>
        <dbReference type="ARBA" id="ARBA00022771"/>
    </source>
</evidence>
<keyword evidence="5" id="KW-0862">Zinc</keyword>
<feature type="compositionally biased region" description="Polar residues" evidence="8">
    <location>
        <begin position="459"/>
        <end position="468"/>
    </location>
</feature>
<evidence type="ECO:0000313" key="10">
    <source>
        <dbReference type="Proteomes" id="UP000694843"/>
    </source>
</evidence>
<evidence type="ECO:0000256" key="7">
    <source>
        <dbReference type="ARBA" id="ARBA00023136"/>
    </source>
</evidence>
<keyword evidence="2" id="KW-0812">Transmembrane</keyword>
<dbReference type="GO" id="GO:0016020">
    <property type="term" value="C:membrane"/>
    <property type="evidence" value="ECO:0007669"/>
    <property type="project" value="UniProtKB-SubCell"/>
</dbReference>
<keyword evidence="10" id="KW-1185">Reference proteome</keyword>
<dbReference type="RefSeq" id="XP_018019846.1">
    <property type="nucleotide sequence ID" value="XM_018164357.2"/>
</dbReference>
<sequence>MSLSLSMHCDTMSAAEPLKDSPPMSADSGCETSPPDASSAYNGSDVVVIQYRTDDNATTLANDHTLSGATTNHYVEHERNECDANTFIASAFPSYNEALPSFNAVMESGSSTETGYAQGFYVYPYGYSYPFVVNDYLAGCYEYPPFTYASTEHLVQPENNKEGSYETAQYPRQNDNIWNAPSHHEQAFRPRSSSVMDRQVTSSLAHVQRRFSVPNHRVFARNELASKHRSMPSGDSQRTFTSSRRAYDVNFLDYMPGSYGDRRHSAPPDQFWSRRRHLSSEPRTEHGLFRNERHSSTRTAMRRFSVDSHQNFQGSDRAFDSRSNFTPPIKHAAARAKPVLQQYNCYQRLDLPHDCVGKPLILSPDPRSPRSVESQWRAHISLLFRNLRETWLITRAPDGFRPGEDGWTVSKDFAKVRFYCPRCCDGWTSMYGLVVFYFRRNLFTNDGSAQPRRPATLPTRHTNQYSQEHQPDLSENNELRGRLRNPKYNKGSMNCPLENDDCLSASSWVTDSNASLATSDARRFHETRSTEKISGDASTREFEEENDRYGFGYHQEAQNGSVSNSGSSEYKRTTTDSQLHGNETNVARNVSQRLADSRGWGQILYEVSGQKCGRCNPEIFEMPLWYADEAQKVITNLYYAVAREIYGLCTPRPIRTRRLGQPAVCHYTQLCQGCSTGQCKGDLCSLGTPSFSDDNALVGATNSLDSSPVLPEQSRGDAVDWTARSNQRSTYPGLTMPSNTTSANSFTTQSASTSVIREQVSAQVSESLTLGSGYETVTNPVVVPNGEAYHVNYVNAYKRPYASESSNCASANQGSTLADNSLDEDNDNQLSNRFAGLEVQSDGNVGGLLTYCYPPPSMPAMQFNAQLSTQYVTLNHEQSIIPEAFVSGYPVQFAHLAAPIAFPAQVPTQPDAAHPTARPLHGLVSPTGAEVMPSLGVASGAINDGGFVSYSVRACLPLAVPGTVGTYSAF</sequence>
<dbReference type="Pfam" id="PF13695">
    <property type="entry name" value="Zn_ribbon_3CxxC"/>
    <property type="match status" value="1"/>
</dbReference>
<feature type="compositionally biased region" description="Basic and acidic residues" evidence="8">
    <location>
        <begin position="469"/>
        <end position="481"/>
    </location>
</feature>
<protein>
    <submittedName>
        <fullName evidence="11">Uncharacterized protein LOC108676297</fullName>
    </submittedName>
</protein>
<evidence type="ECO:0000256" key="2">
    <source>
        <dbReference type="ARBA" id="ARBA00022692"/>
    </source>
</evidence>
<evidence type="ECO:0000256" key="5">
    <source>
        <dbReference type="ARBA" id="ARBA00022833"/>
    </source>
</evidence>
<dbReference type="InterPro" id="IPR027377">
    <property type="entry name" value="ZAR1/RTP1-5-like_Znf-3CxxC"/>
</dbReference>
<evidence type="ECO:0000256" key="3">
    <source>
        <dbReference type="ARBA" id="ARBA00022723"/>
    </source>
</evidence>
<evidence type="ECO:0000256" key="1">
    <source>
        <dbReference type="ARBA" id="ARBA00004167"/>
    </source>
</evidence>
<dbReference type="PANTHER" id="PTHR14402:SF10">
    <property type="entry name" value="3CXXC-TYPE DOMAIN-CONTAINING PROTEIN"/>
    <property type="match status" value="1"/>
</dbReference>
<keyword evidence="3" id="KW-0479">Metal-binding</keyword>
<feature type="compositionally biased region" description="Polar residues" evidence="8">
    <location>
        <begin position="556"/>
        <end position="568"/>
    </location>
</feature>
<organism evidence="10 11">
    <name type="scientific">Hyalella azteca</name>
    <name type="common">Amphipod</name>
    <dbReference type="NCBI Taxonomy" id="294128"/>
    <lineage>
        <taxon>Eukaryota</taxon>
        <taxon>Metazoa</taxon>
        <taxon>Ecdysozoa</taxon>
        <taxon>Arthropoda</taxon>
        <taxon>Crustacea</taxon>
        <taxon>Multicrustacea</taxon>
        <taxon>Malacostraca</taxon>
        <taxon>Eumalacostraca</taxon>
        <taxon>Peracarida</taxon>
        <taxon>Amphipoda</taxon>
        <taxon>Senticaudata</taxon>
        <taxon>Talitrida</taxon>
        <taxon>Talitroidea</taxon>
        <taxon>Hyalellidae</taxon>
        <taxon>Hyalella</taxon>
    </lineage>
</organism>
<keyword evidence="4" id="KW-0863">Zinc-finger</keyword>
<dbReference type="PANTHER" id="PTHR14402">
    <property type="entry name" value="RECEPTOR TRANSPORTING PROTEIN"/>
    <property type="match status" value="1"/>
</dbReference>
<keyword evidence="6" id="KW-1133">Transmembrane helix</keyword>
<feature type="compositionally biased region" description="Polar residues" evidence="8">
    <location>
        <begin position="575"/>
        <end position="585"/>
    </location>
</feature>
<gene>
    <name evidence="11" type="primary">LOC108676297</name>
</gene>
<keyword evidence="7" id="KW-0472">Membrane</keyword>
<dbReference type="InterPro" id="IPR026096">
    <property type="entry name" value="R-trans_p"/>
</dbReference>
<feature type="region of interest" description="Disordered" evidence="8">
    <location>
        <begin position="448"/>
        <end position="492"/>
    </location>
</feature>
<feature type="region of interest" description="Disordered" evidence="8">
    <location>
        <begin position="519"/>
        <end position="585"/>
    </location>
</feature>
<dbReference type="AlphaFoldDB" id="A0A8B7P467"/>
<accession>A0A8B7P467</accession>
<proteinExistence type="predicted"/>
<dbReference type="GO" id="GO:0008270">
    <property type="term" value="F:zinc ion binding"/>
    <property type="evidence" value="ECO:0007669"/>
    <property type="project" value="UniProtKB-KW"/>
</dbReference>
<dbReference type="KEGG" id="hazt:108676297"/>
<dbReference type="GeneID" id="108676297"/>
<reference evidence="11" key="1">
    <citation type="submission" date="2025-08" db="UniProtKB">
        <authorList>
            <consortium name="RefSeq"/>
        </authorList>
    </citation>
    <scope>IDENTIFICATION</scope>
    <source>
        <tissue evidence="11">Whole organism</tissue>
    </source>
</reference>
<name>A0A8B7P467_HYAAZ</name>
<evidence type="ECO:0000256" key="8">
    <source>
        <dbReference type="SAM" id="MobiDB-lite"/>
    </source>
</evidence>
<evidence type="ECO:0000256" key="6">
    <source>
        <dbReference type="ARBA" id="ARBA00022989"/>
    </source>
</evidence>
<feature type="domain" description="3CxxC-type" evidence="9">
    <location>
        <begin position="598"/>
        <end position="677"/>
    </location>
</feature>
<evidence type="ECO:0000313" key="11">
    <source>
        <dbReference type="RefSeq" id="XP_018019846.1"/>
    </source>
</evidence>
<evidence type="ECO:0000259" key="9">
    <source>
        <dbReference type="Pfam" id="PF13695"/>
    </source>
</evidence>
<dbReference type="GO" id="GO:0051205">
    <property type="term" value="P:protein insertion into membrane"/>
    <property type="evidence" value="ECO:0007669"/>
    <property type="project" value="TreeGrafter"/>
</dbReference>